<protein>
    <submittedName>
        <fullName evidence="2">Uncharacterized protein</fullName>
    </submittedName>
</protein>
<evidence type="ECO:0000256" key="1">
    <source>
        <dbReference type="SAM" id="MobiDB-lite"/>
    </source>
</evidence>
<evidence type="ECO:0000313" key="3">
    <source>
        <dbReference type="Proteomes" id="UP000823775"/>
    </source>
</evidence>
<keyword evidence="3" id="KW-1185">Reference proteome</keyword>
<organism evidence="2 3">
    <name type="scientific">Datura stramonium</name>
    <name type="common">Jimsonweed</name>
    <name type="synonym">Common thornapple</name>
    <dbReference type="NCBI Taxonomy" id="4076"/>
    <lineage>
        <taxon>Eukaryota</taxon>
        <taxon>Viridiplantae</taxon>
        <taxon>Streptophyta</taxon>
        <taxon>Embryophyta</taxon>
        <taxon>Tracheophyta</taxon>
        <taxon>Spermatophyta</taxon>
        <taxon>Magnoliopsida</taxon>
        <taxon>eudicotyledons</taxon>
        <taxon>Gunneridae</taxon>
        <taxon>Pentapetalae</taxon>
        <taxon>asterids</taxon>
        <taxon>lamiids</taxon>
        <taxon>Solanales</taxon>
        <taxon>Solanaceae</taxon>
        <taxon>Solanoideae</taxon>
        <taxon>Datureae</taxon>
        <taxon>Datura</taxon>
    </lineage>
</organism>
<sequence length="114" mass="13565">MRVHDEEITFYVYKLLFTILSYKDLCMVTEVIQIKCGVEESETARSITVVLPKGQKEKLFKVPKKHEQLDEWSEHEPRYSKIEINCIRAKTDEPPGMKNKQKLNHRRRKRMGES</sequence>
<evidence type="ECO:0000313" key="2">
    <source>
        <dbReference type="EMBL" id="MCD9642633.1"/>
    </source>
</evidence>
<name>A0ABS8V6D2_DATST</name>
<dbReference type="Proteomes" id="UP000823775">
    <property type="component" value="Unassembled WGS sequence"/>
</dbReference>
<feature type="region of interest" description="Disordered" evidence="1">
    <location>
        <begin position="90"/>
        <end position="114"/>
    </location>
</feature>
<proteinExistence type="predicted"/>
<feature type="compositionally biased region" description="Basic residues" evidence="1">
    <location>
        <begin position="99"/>
        <end position="114"/>
    </location>
</feature>
<gene>
    <name evidence="2" type="ORF">HAX54_029521</name>
</gene>
<dbReference type="EMBL" id="JACEIK010003671">
    <property type="protein sequence ID" value="MCD9642633.1"/>
    <property type="molecule type" value="Genomic_DNA"/>
</dbReference>
<accession>A0ABS8V6D2</accession>
<reference evidence="2 3" key="1">
    <citation type="journal article" date="2021" name="BMC Genomics">
        <title>Datura genome reveals duplications of psychoactive alkaloid biosynthetic genes and high mutation rate following tissue culture.</title>
        <authorList>
            <person name="Rajewski A."/>
            <person name="Carter-House D."/>
            <person name="Stajich J."/>
            <person name="Litt A."/>
        </authorList>
    </citation>
    <scope>NUCLEOTIDE SEQUENCE [LARGE SCALE GENOMIC DNA]</scope>
    <source>
        <strain evidence="2">AR-01</strain>
    </source>
</reference>
<comment type="caution">
    <text evidence="2">The sequence shown here is derived from an EMBL/GenBank/DDBJ whole genome shotgun (WGS) entry which is preliminary data.</text>
</comment>